<comment type="caution">
    <text evidence="1">The sequence shown here is derived from an EMBL/GenBank/DDBJ whole genome shotgun (WGS) entry which is preliminary data.</text>
</comment>
<organism evidence="1 2">
    <name type="scientific">Listeria booriae</name>
    <dbReference type="NCBI Taxonomy" id="1552123"/>
    <lineage>
        <taxon>Bacteria</taxon>
        <taxon>Bacillati</taxon>
        <taxon>Bacillota</taxon>
        <taxon>Bacilli</taxon>
        <taxon>Bacillales</taxon>
        <taxon>Listeriaceae</taxon>
        <taxon>Listeria</taxon>
    </lineage>
</organism>
<reference evidence="1 2" key="1">
    <citation type="submission" date="2014-05" db="EMBL/GenBank/DDBJ databases">
        <title>Novel Listeriaceae from food processing environments.</title>
        <authorList>
            <person name="den Bakker H.C."/>
        </authorList>
    </citation>
    <scope>NUCLEOTIDE SEQUENCE [LARGE SCALE GENOMIC DNA]</scope>
    <source>
        <strain evidence="1 2">FSL A5-0281</strain>
    </source>
</reference>
<gene>
    <name evidence="1" type="ORF">EP57_07960</name>
</gene>
<dbReference type="EMBL" id="JNFA01000019">
    <property type="protein sequence ID" value="KGL41768.1"/>
    <property type="molecule type" value="Genomic_DNA"/>
</dbReference>
<evidence type="ECO:0000313" key="1">
    <source>
        <dbReference type="EMBL" id="KGL41768.1"/>
    </source>
</evidence>
<proteinExistence type="predicted"/>
<sequence>MQHLRSARTELELQYACERSEDVILWVEMTGNLDKWRIGRRAFLVGTHACLFAELESQYA</sequence>
<name>A0A099WBA6_9LIST</name>
<accession>A0A099WBA6</accession>
<dbReference type="Proteomes" id="UP000029844">
    <property type="component" value="Unassembled WGS sequence"/>
</dbReference>
<protein>
    <submittedName>
        <fullName evidence="1">Uncharacterized protein</fullName>
    </submittedName>
</protein>
<keyword evidence="2" id="KW-1185">Reference proteome</keyword>
<dbReference type="AlphaFoldDB" id="A0A099WBA6"/>
<dbReference type="STRING" id="1552123.EP57_07960"/>
<evidence type="ECO:0000313" key="2">
    <source>
        <dbReference type="Proteomes" id="UP000029844"/>
    </source>
</evidence>